<keyword evidence="3" id="KW-1185">Reference proteome</keyword>
<dbReference type="EMBL" id="OZ023703">
    <property type="protein sequence ID" value="CAK9870997.1"/>
    <property type="molecule type" value="Genomic_DNA"/>
</dbReference>
<keyword evidence="1" id="KW-0732">Signal</keyword>
<dbReference type="Proteomes" id="UP001497522">
    <property type="component" value="Chromosome 2"/>
</dbReference>
<sequence length="141" mass="15391">MLWLFLLIHLGGNLVIEESARAAIIEESDQPPAHLRGLRRSCTAVVACTGFFELSATVAGRILQDTGINSGQCNKANNVNEQESLKENLPSEIDSQEEQSNIVVKEVTPVDEDSAAAPVNITSSHLQIRWRCGTFVCLTRS</sequence>
<feature type="chain" id="PRO_5045667615" evidence="1">
    <location>
        <begin position="23"/>
        <end position="141"/>
    </location>
</feature>
<accession>A0ABP1B737</accession>
<evidence type="ECO:0000313" key="3">
    <source>
        <dbReference type="Proteomes" id="UP001497522"/>
    </source>
</evidence>
<reference evidence="2 3" key="1">
    <citation type="submission" date="2024-03" db="EMBL/GenBank/DDBJ databases">
        <authorList>
            <consortium name="ELIXIR-Norway"/>
            <consortium name="Elixir Norway"/>
        </authorList>
    </citation>
    <scope>NUCLEOTIDE SEQUENCE [LARGE SCALE GENOMIC DNA]</scope>
</reference>
<evidence type="ECO:0000256" key="1">
    <source>
        <dbReference type="SAM" id="SignalP"/>
    </source>
</evidence>
<protein>
    <submittedName>
        <fullName evidence="2">Uncharacterized protein</fullName>
    </submittedName>
</protein>
<gene>
    <name evidence="2" type="ORF">CSSPJE1EN2_LOCUS13665</name>
</gene>
<feature type="signal peptide" evidence="1">
    <location>
        <begin position="1"/>
        <end position="22"/>
    </location>
</feature>
<evidence type="ECO:0000313" key="2">
    <source>
        <dbReference type="EMBL" id="CAK9870997.1"/>
    </source>
</evidence>
<proteinExistence type="predicted"/>
<organism evidence="2 3">
    <name type="scientific">Sphagnum jensenii</name>
    <dbReference type="NCBI Taxonomy" id="128206"/>
    <lineage>
        <taxon>Eukaryota</taxon>
        <taxon>Viridiplantae</taxon>
        <taxon>Streptophyta</taxon>
        <taxon>Embryophyta</taxon>
        <taxon>Bryophyta</taxon>
        <taxon>Sphagnophytina</taxon>
        <taxon>Sphagnopsida</taxon>
        <taxon>Sphagnales</taxon>
        <taxon>Sphagnaceae</taxon>
        <taxon>Sphagnum</taxon>
    </lineage>
</organism>
<name>A0ABP1B737_9BRYO</name>